<protein>
    <recommendedName>
        <fullName evidence="2">K-box domain-containing protein</fullName>
    </recommendedName>
</protein>
<proteinExistence type="predicted"/>
<keyword evidence="4" id="KW-1185">Reference proteome</keyword>
<dbReference type="InParanoid" id="A0A7N2N8C9"/>
<dbReference type="OMA" id="EKVNFCN"/>
<accession>A0A7N2N8C9</accession>
<name>A0A7N2N8C9_QUELO</name>
<dbReference type="Proteomes" id="UP000594261">
    <property type="component" value="Unassembled WGS sequence"/>
</dbReference>
<evidence type="ECO:0000256" key="1">
    <source>
        <dbReference type="SAM" id="Coils"/>
    </source>
</evidence>
<evidence type="ECO:0000313" key="3">
    <source>
        <dbReference type="EnsemblPlants" id="QL93p1879_0001:mrna"/>
    </source>
</evidence>
<dbReference type="Gramene" id="QL93p1879_0001:mrna">
    <property type="protein sequence ID" value="QL93p1879_0001:mrna"/>
    <property type="gene ID" value="QL93p1879_0001"/>
</dbReference>
<dbReference type="AlphaFoldDB" id="A0A7N2N8C9"/>
<dbReference type="InterPro" id="IPR002487">
    <property type="entry name" value="TF_Kbox"/>
</dbReference>
<dbReference type="GO" id="GO:0005634">
    <property type="term" value="C:nucleus"/>
    <property type="evidence" value="ECO:0007669"/>
    <property type="project" value="InterPro"/>
</dbReference>
<dbReference type="PROSITE" id="PS51297">
    <property type="entry name" value="K_BOX"/>
    <property type="match status" value="1"/>
</dbReference>
<dbReference type="EnsemblPlants" id="QL93p1879_0001:mrna">
    <property type="protein sequence ID" value="QL93p1879_0001:mrna"/>
    <property type="gene ID" value="QL93p1879_0001"/>
</dbReference>
<reference evidence="3" key="1">
    <citation type="submission" date="2021-01" db="UniProtKB">
        <authorList>
            <consortium name="EnsemblPlants"/>
        </authorList>
    </citation>
    <scope>IDENTIFICATION</scope>
</reference>
<sequence>MLRWRLLGQGLGTCSLEELQQIEEQLERSVSSIRARKAQVFKEQIEQLKEKEKVLAAENARLCEKVNFCNYYY</sequence>
<dbReference type="Pfam" id="PF01486">
    <property type="entry name" value="K-box"/>
    <property type="match status" value="1"/>
</dbReference>
<feature type="domain" description="K-box" evidence="2">
    <location>
        <begin position="1"/>
        <end position="72"/>
    </location>
</feature>
<organism evidence="3 4">
    <name type="scientific">Quercus lobata</name>
    <name type="common">Valley oak</name>
    <dbReference type="NCBI Taxonomy" id="97700"/>
    <lineage>
        <taxon>Eukaryota</taxon>
        <taxon>Viridiplantae</taxon>
        <taxon>Streptophyta</taxon>
        <taxon>Embryophyta</taxon>
        <taxon>Tracheophyta</taxon>
        <taxon>Spermatophyta</taxon>
        <taxon>Magnoliopsida</taxon>
        <taxon>eudicotyledons</taxon>
        <taxon>Gunneridae</taxon>
        <taxon>Pentapetalae</taxon>
        <taxon>rosids</taxon>
        <taxon>fabids</taxon>
        <taxon>Fagales</taxon>
        <taxon>Fagaceae</taxon>
        <taxon>Quercus</taxon>
    </lineage>
</organism>
<evidence type="ECO:0000313" key="4">
    <source>
        <dbReference type="Proteomes" id="UP000594261"/>
    </source>
</evidence>
<keyword evidence="1" id="KW-0175">Coiled coil</keyword>
<dbReference type="GO" id="GO:0003700">
    <property type="term" value="F:DNA-binding transcription factor activity"/>
    <property type="evidence" value="ECO:0007669"/>
    <property type="project" value="InterPro"/>
</dbReference>
<evidence type="ECO:0000259" key="2">
    <source>
        <dbReference type="PROSITE" id="PS51297"/>
    </source>
</evidence>
<feature type="coiled-coil region" evidence="1">
    <location>
        <begin position="16"/>
        <end position="65"/>
    </location>
</feature>